<comment type="caution">
    <text evidence="2">The sequence shown here is derived from an EMBL/GenBank/DDBJ whole genome shotgun (WGS) entry which is preliminary data.</text>
</comment>
<feature type="signal peptide" evidence="1">
    <location>
        <begin position="1"/>
        <end position="25"/>
    </location>
</feature>
<dbReference type="Gene3D" id="2.60.120.380">
    <property type="match status" value="1"/>
</dbReference>
<dbReference type="AlphaFoldDB" id="X7ED33"/>
<dbReference type="OrthoDB" id="964913at2"/>
<protein>
    <submittedName>
        <fullName evidence="2">DNA breaking-rejoining protein</fullName>
    </submittedName>
</protein>
<sequence length="92" mass="10114">MRNLIRTIAAIAIAGCAFISPPALAQDEVRRVDVRFAAGTSGASYSDTIAGYNSIEYFLTANAGQRMRIELNTSVDFHAEVTRVFHREVTHL</sequence>
<dbReference type="RefSeq" id="WP_051489603.1">
    <property type="nucleotide sequence ID" value="NZ_JALZ01000037.1"/>
</dbReference>
<dbReference type="EMBL" id="JALZ01000037">
    <property type="protein sequence ID" value="ETX13111.1"/>
    <property type="molecule type" value="Genomic_DNA"/>
</dbReference>
<accession>X7ED33</accession>
<name>X7ED33_9RHOB</name>
<evidence type="ECO:0000313" key="2">
    <source>
        <dbReference type="EMBL" id="ETX13111.1"/>
    </source>
</evidence>
<proteinExistence type="predicted"/>
<evidence type="ECO:0000256" key="1">
    <source>
        <dbReference type="SAM" id="SignalP"/>
    </source>
</evidence>
<organism evidence="2 3">
    <name type="scientific">Roseivivax halodurans JCM 10272</name>
    <dbReference type="NCBI Taxonomy" id="1449350"/>
    <lineage>
        <taxon>Bacteria</taxon>
        <taxon>Pseudomonadati</taxon>
        <taxon>Pseudomonadota</taxon>
        <taxon>Alphaproteobacteria</taxon>
        <taxon>Rhodobacterales</taxon>
        <taxon>Roseobacteraceae</taxon>
        <taxon>Roseivivax</taxon>
    </lineage>
</organism>
<keyword evidence="3" id="KW-1185">Reference proteome</keyword>
<evidence type="ECO:0000313" key="3">
    <source>
        <dbReference type="Proteomes" id="UP000022447"/>
    </source>
</evidence>
<reference evidence="2 3" key="1">
    <citation type="submission" date="2014-01" db="EMBL/GenBank/DDBJ databases">
        <title>Roseivivax halodurans JCM 10272 Genome Sequencing.</title>
        <authorList>
            <person name="Lai Q."/>
            <person name="Li G."/>
            <person name="Shao Z."/>
        </authorList>
    </citation>
    <scope>NUCLEOTIDE SEQUENCE [LARGE SCALE GENOMIC DNA]</scope>
    <source>
        <strain evidence="2 3">JCM 10272</strain>
    </source>
</reference>
<keyword evidence="1" id="KW-0732">Signal</keyword>
<gene>
    <name evidence="2" type="ORF">OCH239_13440</name>
</gene>
<feature type="chain" id="PRO_5004977173" evidence="1">
    <location>
        <begin position="26"/>
        <end position="92"/>
    </location>
</feature>
<dbReference type="Proteomes" id="UP000022447">
    <property type="component" value="Unassembled WGS sequence"/>
</dbReference>